<evidence type="ECO:0000313" key="17">
    <source>
        <dbReference type="Proteomes" id="UP000752171"/>
    </source>
</evidence>
<evidence type="ECO:0000256" key="8">
    <source>
        <dbReference type="ARBA" id="ARBA00023136"/>
    </source>
</evidence>
<dbReference type="FunFam" id="1.20.1070.10:FF:000024">
    <property type="entry name" value="Olfactory receptor"/>
    <property type="match status" value="1"/>
</dbReference>
<dbReference type="PANTHER" id="PTHR26450">
    <property type="entry name" value="OLFACTORY RECEPTOR 56B1-RELATED"/>
    <property type="match status" value="1"/>
</dbReference>
<dbReference type="PROSITE" id="PS00237">
    <property type="entry name" value="G_PROTEIN_RECEP_F1_1"/>
    <property type="match status" value="1"/>
</dbReference>
<feature type="transmembrane region" description="Helical" evidence="14">
    <location>
        <begin position="70"/>
        <end position="92"/>
    </location>
</feature>
<dbReference type="EMBL" id="JAICCE010000018">
    <property type="protein sequence ID" value="KAG9264647.1"/>
    <property type="molecule type" value="Genomic_DNA"/>
</dbReference>
<evidence type="ECO:0000256" key="10">
    <source>
        <dbReference type="ARBA" id="ARBA00023170"/>
    </source>
</evidence>
<dbReference type="PROSITE" id="PS50262">
    <property type="entry name" value="G_PROTEIN_RECEP_F1_2"/>
    <property type="match status" value="1"/>
</dbReference>
<evidence type="ECO:0000256" key="13">
    <source>
        <dbReference type="RuleBase" id="RU000688"/>
    </source>
</evidence>
<evidence type="ECO:0000256" key="12">
    <source>
        <dbReference type="ARBA" id="ARBA00023224"/>
    </source>
</evidence>
<dbReference type="GO" id="GO:0005886">
    <property type="term" value="C:plasma membrane"/>
    <property type="evidence" value="ECO:0007669"/>
    <property type="project" value="UniProtKB-SubCell"/>
</dbReference>
<feature type="transmembrane region" description="Helical" evidence="14">
    <location>
        <begin position="245"/>
        <end position="264"/>
    </location>
</feature>
<comment type="subcellular location">
    <subcellularLocation>
        <location evidence="1 14">Cell membrane</location>
        <topology evidence="1 14">Multi-pass membrane protein</topology>
    </subcellularLocation>
</comment>
<dbReference type="GO" id="GO:0004984">
    <property type="term" value="F:olfactory receptor activity"/>
    <property type="evidence" value="ECO:0007669"/>
    <property type="project" value="InterPro"/>
</dbReference>
<feature type="domain" description="G-protein coupled receptors family 1 profile" evidence="15">
    <location>
        <begin position="51"/>
        <end position="302"/>
    </location>
</feature>
<dbReference type="OrthoDB" id="6144223at2759"/>
<keyword evidence="10 13" id="KW-0675">Receptor</keyword>
<feature type="transmembrane region" description="Helical" evidence="14">
    <location>
        <begin position="36"/>
        <end position="58"/>
    </location>
</feature>
<keyword evidence="7 13" id="KW-0297">G-protein coupled receptor</keyword>
<protein>
    <recommendedName>
        <fullName evidence="14">Olfactory receptor</fullName>
    </recommendedName>
</protein>
<evidence type="ECO:0000256" key="5">
    <source>
        <dbReference type="ARBA" id="ARBA00022725"/>
    </source>
</evidence>
<keyword evidence="2 14" id="KW-1003">Cell membrane</keyword>
<gene>
    <name evidence="16" type="primary">OR2AT4</name>
    <name evidence="16" type="ORF">AMEX_G20952</name>
</gene>
<name>A0A8T2L150_ASTMX</name>
<dbReference type="InterPro" id="IPR050402">
    <property type="entry name" value="OR51/52/56-like"/>
</dbReference>
<dbReference type="Gene3D" id="1.20.1070.10">
    <property type="entry name" value="Rhodopsin 7-helix transmembrane proteins"/>
    <property type="match status" value="1"/>
</dbReference>
<organism evidence="16 17">
    <name type="scientific">Astyanax mexicanus</name>
    <name type="common">Blind cave fish</name>
    <name type="synonym">Astyanax fasciatus mexicanus</name>
    <dbReference type="NCBI Taxonomy" id="7994"/>
    <lineage>
        <taxon>Eukaryota</taxon>
        <taxon>Metazoa</taxon>
        <taxon>Chordata</taxon>
        <taxon>Craniata</taxon>
        <taxon>Vertebrata</taxon>
        <taxon>Euteleostomi</taxon>
        <taxon>Actinopterygii</taxon>
        <taxon>Neopterygii</taxon>
        <taxon>Teleostei</taxon>
        <taxon>Ostariophysi</taxon>
        <taxon>Characiformes</taxon>
        <taxon>Characoidei</taxon>
        <taxon>Acestrorhamphidae</taxon>
        <taxon>Acestrorhamphinae</taxon>
        <taxon>Astyanax</taxon>
    </lineage>
</organism>
<accession>A0A8T2L150</accession>
<dbReference type="PRINTS" id="PR00245">
    <property type="entry name" value="OLFACTORYR"/>
</dbReference>
<evidence type="ECO:0000256" key="2">
    <source>
        <dbReference type="ARBA" id="ARBA00022475"/>
    </source>
</evidence>
<keyword evidence="8 14" id="KW-0472">Membrane</keyword>
<dbReference type="GO" id="GO:0004930">
    <property type="term" value="F:G protein-coupled receptor activity"/>
    <property type="evidence" value="ECO:0007669"/>
    <property type="project" value="UniProtKB-KW"/>
</dbReference>
<keyword evidence="9" id="KW-1015">Disulfide bond</keyword>
<comment type="similarity">
    <text evidence="13">Belongs to the G-protein coupled receptor 1 family.</text>
</comment>
<dbReference type="PRINTS" id="PR00237">
    <property type="entry name" value="GPCRRHODOPSN"/>
</dbReference>
<keyword evidence="5 14" id="KW-0552">Olfaction</keyword>
<feature type="transmembrane region" description="Helical" evidence="14">
    <location>
        <begin position="284"/>
        <end position="304"/>
    </location>
</feature>
<dbReference type="KEGG" id="amex:103022509"/>
<evidence type="ECO:0000256" key="3">
    <source>
        <dbReference type="ARBA" id="ARBA00022606"/>
    </source>
</evidence>
<dbReference type="InterPro" id="IPR017452">
    <property type="entry name" value="GPCR_Rhodpsn_7TM"/>
</dbReference>
<evidence type="ECO:0000256" key="6">
    <source>
        <dbReference type="ARBA" id="ARBA00022989"/>
    </source>
</evidence>
<comment type="caution">
    <text evidence="16">The sequence shown here is derived from an EMBL/GenBank/DDBJ whole genome shotgun (WGS) entry which is preliminary data.</text>
</comment>
<feature type="transmembrane region" description="Helical" evidence="14">
    <location>
        <begin position="151"/>
        <end position="174"/>
    </location>
</feature>
<reference evidence="16 17" key="1">
    <citation type="submission" date="2021-07" db="EMBL/GenBank/DDBJ databases">
        <authorList>
            <person name="Imarazene B."/>
            <person name="Zahm M."/>
            <person name="Klopp C."/>
            <person name="Cabau C."/>
            <person name="Beille S."/>
            <person name="Jouanno E."/>
            <person name="Castinel A."/>
            <person name="Lluch J."/>
            <person name="Gil L."/>
            <person name="Kuchtly C."/>
            <person name="Lopez Roques C."/>
            <person name="Donnadieu C."/>
            <person name="Parrinello H."/>
            <person name="Journot L."/>
            <person name="Du K."/>
            <person name="Schartl M."/>
            <person name="Retaux S."/>
            <person name="Guiguen Y."/>
        </authorList>
    </citation>
    <scope>NUCLEOTIDE SEQUENCE [LARGE SCALE GENOMIC DNA]</scope>
    <source>
        <strain evidence="16">Pach_M1</strain>
        <tissue evidence="16">Testis</tissue>
    </source>
</reference>
<dbReference type="AlphaFoldDB" id="A0A8T2L150"/>
<evidence type="ECO:0000313" key="16">
    <source>
        <dbReference type="EMBL" id="KAG9264647.1"/>
    </source>
</evidence>
<feature type="transmembrane region" description="Helical" evidence="14">
    <location>
        <begin position="112"/>
        <end position="130"/>
    </location>
</feature>
<keyword evidence="11" id="KW-0325">Glycoprotein</keyword>
<evidence type="ECO:0000256" key="1">
    <source>
        <dbReference type="ARBA" id="ARBA00004651"/>
    </source>
</evidence>
<dbReference type="PANTHER" id="PTHR26450:SF417">
    <property type="entry name" value="ODORANT RECEPTOR-RELATED"/>
    <property type="match status" value="1"/>
</dbReference>
<dbReference type="Proteomes" id="UP000752171">
    <property type="component" value="Unassembled WGS sequence"/>
</dbReference>
<dbReference type="RefSeq" id="XP_007258625.2">
    <property type="nucleotide sequence ID" value="XM_007258563.3"/>
</dbReference>
<feature type="transmembrane region" description="Helical" evidence="14">
    <location>
        <begin position="210"/>
        <end position="233"/>
    </location>
</feature>
<evidence type="ECO:0000259" key="15">
    <source>
        <dbReference type="PROSITE" id="PS50262"/>
    </source>
</evidence>
<dbReference type="InterPro" id="IPR000725">
    <property type="entry name" value="Olfact_rcpt"/>
</dbReference>
<dbReference type="InterPro" id="IPR000276">
    <property type="entry name" value="GPCR_Rhodpsn"/>
</dbReference>
<sequence>MLSSNSEPIIYTNITTNIDEFVLQGFPGLQTQYYKLLGTFFFLIYLVLAAGNIFIIVFVSYEKSLHKPTYIIFCNLAVADLAFGTTTLPRVIAKYWMSNKIISFHACFVQMYFVHFLGATSSFLMALMALDRFVAICNPLRYPTLIKNSTIAILCAAVWAANLLQLGVITARALSLTYCGPNLIAQCYCDHFSIIKLSCSDITSVKNTSLAVAILVLWGPLIYIVFSYVSIIISVMKIANKEGRYKTFSTCTPQLFMICLYYLPRTFVYLASNLGLDLGTDLRILLTMMCSFFPALINPFIYCFRTKEIKDILIKKFKQRQTRVDGKKLFNTK</sequence>
<evidence type="ECO:0000256" key="4">
    <source>
        <dbReference type="ARBA" id="ARBA00022692"/>
    </source>
</evidence>
<keyword evidence="12 13" id="KW-0807">Transducer</keyword>
<evidence type="ECO:0000256" key="7">
    <source>
        <dbReference type="ARBA" id="ARBA00023040"/>
    </source>
</evidence>
<keyword evidence="4 13" id="KW-0812">Transmembrane</keyword>
<dbReference type="SUPFAM" id="SSF81321">
    <property type="entry name" value="Family A G protein-coupled receptor-like"/>
    <property type="match status" value="1"/>
</dbReference>
<dbReference type="Pfam" id="PF13853">
    <property type="entry name" value="7tm_4"/>
    <property type="match status" value="1"/>
</dbReference>
<keyword evidence="6 14" id="KW-1133">Transmembrane helix</keyword>
<evidence type="ECO:0000256" key="14">
    <source>
        <dbReference type="RuleBase" id="RU363047"/>
    </source>
</evidence>
<evidence type="ECO:0000256" key="9">
    <source>
        <dbReference type="ARBA" id="ARBA00023157"/>
    </source>
</evidence>
<evidence type="ECO:0000256" key="11">
    <source>
        <dbReference type="ARBA" id="ARBA00023180"/>
    </source>
</evidence>
<keyword evidence="3 14" id="KW-0716">Sensory transduction</keyword>
<proteinExistence type="inferred from homology"/>